<comment type="caution">
    <text evidence="1">The sequence shown here is derived from an EMBL/GenBank/DDBJ whole genome shotgun (WGS) entry which is preliminary data.</text>
</comment>
<proteinExistence type="predicted"/>
<evidence type="ECO:0000313" key="2">
    <source>
        <dbReference type="Proteomes" id="UP000828390"/>
    </source>
</evidence>
<accession>A0A9D3YCD7</accession>
<keyword evidence="2" id="KW-1185">Reference proteome</keyword>
<dbReference type="AlphaFoldDB" id="A0A9D3YCD7"/>
<organism evidence="1 2">
    <name type="scientific">Dreissena polymorpha</name>
    <name type="common">Zebra mussel</name>
    <name type="synonym">Mytilus polymorpha</name>
    <dbReference type="NCBI Taxonomy" id="45954"/>
    <lineage>
        <taxon>Eukaryota</taxon>
        <taxon>Metazoa</taxon>
        <taxon>Spiralia</taxon>
        <taxon>Lophotrochozoa</taxon>
        <taxon>Mollusca</taxon>
        <taxon>Bivalvia</taxon>
        <taxon>Autobranchia</taxon>
        <taxon>Heteroconchia</taxon>
        <taxon>Euheterodonta</taxon>
        <taxon>Imparidentia</taxon>
        <taxon>Neoheterodontei</taxon>
        <taxon>Myida</taxon>
        <taxon>Dreissenoidea</taxon>
        <taxon>Dreissenidae</taxon>
        <taxon>Dreissena</taxon>
    </lineage>
</organism>
<sequence>MVDDFLNKHTFHYNQTLASRSFSNYGAAAGWLISFGLRPASVPSHSYPKSDKTGRWC</sequence>
<reference evidence="1" key="2">
    <citation type="submission" date="2020-11" db="EMBL/GenBank/DDBJ databases">
        <authorList>
            <person name="McCartney M.A."/>
            <person name="Auch B."/>
            <person name="Kono T."/>
            <person name="Mallez S."/>
            <person name="Becker A."/>
            <person name="Gohl D.M."/>
            <person name="Silverstein K.A.T."/>
            <person name="Koren S."/>
            <person name="Bechman K.B."/>
            <person name="Herman A."/>
            <person name="Abrahante J.E."/>
            <person name="Garbe J."/>
        </authorList>
    </citation>
    <scope>NUCLEOTIDE SEQUENCE</scope>
    <source>
        <strain evidence="1">Duluth1</strain>
        <tissue evidence="1">Whole animal</tissue>
    </source>
</reference>
<gene>
    <name evidence="1" type="ORF">DPMN_084764</name>
</gene>
<dbReference type="Proteomes" id="UP000828390">
    <property type="component" value="Unassembled WGS sequence"/>
</dbReference>
<reference evidence="1" key="1">
    <citation type="journal article" date="2019" name="bioRxiv">
        <title>The Genome of the Zebra Mussel, Dreissena polymorpha: A Resource for Invasive Species Research.</title>
        <authorList>
            <person name="McCartney M.A."/>
            <person name="Auch B."/>
            <person name="Kono T."/>
            <person name="Mallez S."/>
            <person name="Zhang Y."/>
            <person name="Obille A."/>
            <person name="Becker A."/>
            <person name="Abrahante J.E."/>
            <person name="Garbe J."/>
            <person name="Badalamenti J.P."/>
            <person name="Herman A."/>
            <person name="Mangelson H."/>
            <person name="Liachko I."/>
            <person name="Sullivan S."/>
            <person name="Sone E.D."/>
            <person name="Koren S."/>
            <person name="Silverstein K.A.T."/>
            <person name="Beckman K.B."/>
            <person name="Gohl D.M."/>
        </authorList>
    </citation>
    <scope>NUCLEOTIDE SEQUENCE</scope>
    <source>
        <strain evidence="1">Duluth1</strain>
        <tissue evidence="1">Whole animal</tissue>
    </source>
</reference>
<evidence type="ECO:0000313" key="1">
    <source>
        <dbReference type="EMBL" id="KAH3697272.1"/>
    </source>
</evidence>
<protein>
    <submittedName>
        <fullName evidence="1">Uncharacterized protein</fullName>
    </submittedName>
</protein>
<dbReference type="EMBL" id="JAIWYP010000016">
    <property type="protein sequence ID" value="KAH3697272.1"/>
    <property type="molecule type" value="Genomic_DNA"/>
</dbReference>
<name>A0A9D3YCD7_DREPO</name>